<name>A0A8X8X493_SALSN</name>
<dbReference type="AlphaFoldDB" id="A0A8X8X493"/>
<proteinExistence type="predicted"/>
<organism evidence="2">
    <name type="scientific">Salvia splendens</name>
    <name type="common">Scarlet sage</name>
    <dbReference type="NCBI Taxonomy" id="180675"/>
    <lineage>
        <taxon>Eukaryota</taxon>
        <taxon>Viridiplantae</taxon>
        <taxon>Streptophyta</taxon>
        <taxon>Embryophyta</taxon>
        <taxon>Tracheophyta</taxon>
        <taxon>Spermatophyta</taxon>
        <taxon>Magnoliopsida</taxon>
        <taxon>eudicotyledons</taxon>
        <taxon>Gunneridae</taxon>
        <taxon>Pentapetalae</taxon>
        <taxon>asterids</taxon>
        <taxon>lamiids</taxon>
        <taxon>Lamiales</taxon>
        <taxon>Lamiaceae</taxon>
        <taxon>Nepetoideae</taxon>
        <taxon>Mentheae</taxon>
        <taxon>Salviinae</taxon>
        <taxon>Salvia</taxon>
        <taxon>Salvia subgen. Calosphace</taxon>
        <taxon>core Calosphace</taxon>
    </lineage>
</organism>
<evidence type="ECO:0000313" key="2">
    <source>
        <dbReference type="EMBL" id="KAG6405834.1"/>
    </source>
</evidence>
<protein>
    <submittedName>
        <fullName evidence="2">Uncharacterized protein</fullName>
    </submittedName>
</protein>
<dbReference type="Proteomes" id="UP000298416">
    <property type="component" value="Unassembled WGS sequence"/>
</dbReference>
<sequence length="131" mass="14439">MLRLFPSLQIPPAEQLLPGDVCTAVRPRRIPTDPELITGYEICGAAIAVSGLSGAYPADLHHEMRFPNLCLLYSKPRYTRFLLLVFLGFSMLNEVATLWCLYMLLRGSTQSMAFAASLTDFAGVQQGWNGG</sequence>
<feature type="transmembrane region" description="Helical" evidence="1">
    <location>
        <begin position="81"/>
        <end position="105"/>
    </location>
</feature>
<reference evidence="2" key="1">
    <citation type="submission" date="2018-01" db="EMBL/GenBank/DDBJ databases">
        <authorList>
            <person name="Mao J.F."/>
        </authorList>
    </citation>
    <scope>NUCLEOTIDE SEQUENCE</scope>
    <source>
        <strain evidence="2">Huo1</strain>
        <tissue evidence="2">Leaf</tissue>
    </source>
</reference>
<reference evidence="2" key="2">
    <citation type="submission" date="2020-08" db="EMBL/GenBank/DDBJ databases">
        <title>Plant Genome Project.</title>
        <authorList>
            <person name="Zhang R.-G."/>
        </authorList>
    </citation>
    <scope>NUCLEOTIDE SEQUENCE</scope>
    <source>
        <strain evidence="2">Huo1</strain>
        <tissue evidence="2">Leaf</tissue>
    </source>
</reference>
<keyword evidence="3" id="KW-1185">Reference proteome</keyword>
<comment type="caution">
    <text evidence="2">The sequence shown here is derived from an EMBL/GenBank/DDBJ whole genome shotgun (WGS) entry which is preliminary data.</text>
</comment>
<keyword evidence="1" id="KW-0812">Transmembrane</keyword>
<accession>A0A8X8X493</accession>
<gene>
    <name evidence="2" type="ORF">SASPL_133428</name>
</gene>
<keyword evidence="1" id="KW-0472">Membrane</keyword>
<evidence type="ECO:0000256" key="1">
    <source>
        <dbReference type="SAM" id="Phobius"/>
    </source>
</evidence>
<keyword evidence="1" id="KW-1133">Transmembrane helix</keyword>
<evidence type="ECO:0000313" key="3">
    <source>
        <dbReference type="Proteomes" id="UP000298416"/>
    </source>
</evidence>
<dbReference type="EMBL" id="PNBA02000012">
    <property type="protein sequence ID" value="KAG6405834.1"/>
    <property type="molecule type" value="Genomic_DNA"/>
</dbReference>